<dbReference type="GO" id="GO:0035613">
    <property type="term" value="F:RNA stem-loop binding"/>
    <property type="evidence" value="ECO:0007669"/>
    <property type="project" value="TreeGrafter"/>
</dbReference>
<sequence length="156" mass="17244">VELRAAALAFQCFPGPLNLVTDSAYVAALLPKLDMAVLGHVNNRKLFTVLTSVWEKIRKRQFPFYVMHVNSHTSLPGFVIEGNARADALVSVNVATPLPNIHQQAVMSHQFYHQNWRSLYHQFGQKGPSQAAACRIVAACPDCQDVTSVPNYGVNL</sequence>
<dbReference type="PANTHER" id="PTHR41694:SF3">
    <property type="entry name" value="RNA-DIRECTED DNA POLYMERASE-RELATED"/>
    <property type="match status" value="1"/>
</dbReference>
<dbReference type="SUPFAM" id="SSF46919">
    <property type="entry name" value="N-terminal Zn binding domain of HIV integrase"/>
    <property type="match status" value="1"/>
</dbReference>
<evidence type="ECO:0000256" key="2">
    <source>
        <dbReference type="ARBA" id="ARBA00022695"/>
    </source>
</evidence>
<keyword evidence="2" id="KW-0548">Nucleotidyltransferase</keyword>
<accession>A0A7K8PIS7</accession>
<dbReference type="Gene3D" id="1.10.10.200">
    <property type="match status" value="1"/>
</dbReference>
<dbReference type="Pfam" id="PF00075">
    <property type="entry name" value="RNase_H"/>
    <property type="match status" value="1"/>
</dbReference>
<dbReference type="GO" id="GO:0008270">
    <property type="term" value="F:zinc ion binding"/>
    <property type="evidence" value="ECO:0007669"/>
    <property type="project" value="InterPro"/>
</dbReference>
<organism evidence="9 10">
    <name type="scientific">Cochlearius cochlearius</name>
    <name type="common">Boat-billed heron</name>
    <dbReference type="NCBI Taxonomy" id="110676"/>
    <lineage>
        <taxon>Eukaryota</taxon>
        <taxon>Metazoa</taxon>
        <taxon>Chordata</taxon>
        <taxon>Craniata</taxon>
        <taxon>Vertebrata</taxon>
        <taxon>Euteleostomi</taxon>
        <taxon>Archelosauria</taxon>
        <taxon>Archosauria</taxon>
        <taxon>Dinosauria</taxon>
        <taxon>Saurischia</taxon>
        <taxon>Theropoda</taxon>
        <taxon>Coelurosauria</taxon>
        <taxon>Aves</taxon>
        <taxon>Neognathae</taxon>
        <taxon>Neoaves</taxon>
        <taxon>Aequornithes</taxon>
        <taxon>Pelecaniformes</taxon>
        <taxon>Ardeidae</taxon>
        <taxon>Cochlearius</taxon>
    </lineage>
</organism>
<feature type="non-terminal residue" evidence="9">
    <location>
        <position position="156"/>
    </location>
</feature>
<keyword evidence="10" id="KW-1185">Reference proteome</keyword>
<keyword evidence="7" id="KW-0695">RNA-directed DNA polymerase</keyword>
<evidence type="ECO:0000313" key="9">
    <source>
        <dbReference type="EMBL" id="NXE79299.1"/>
    </source>
</evidence>
<dbReference type="PANTHER" id="PTHR41694">
    <property type="entry name" value="ENDOGENOUS RETROVIRUS GROUP K MEMBER POL PROTEIN"/>
    <property type="match status" value="1"/>
</dbReference>
<feature type="non-terminal residue" evidence="9">
    <location>
        <position position="1"/>
    </location>
</feature>
<evidence type="ECO:0000259" key="8">
    <source>
        <dbReference type="PROSITE" id="PS50879"/>
    </source>
</evidence>
<dbReference type="Proteomes" id="UP000525205">
    <property type="component" value="Unassembled WGS sequence"/>
</dbReference>
<keyword evidence="1" id="KW-0808">Transferase</keyword>
<protein>
    <submittedName>
        <fullName evidence="9">PO113 protein</fullName>
    </submittedName>
</protein>
<keyword evidence="5" id="KW-0255">Endonuclease</keyword>
<keyword evidence="3" id="KW-0540">Nuclease</keyword>
<dbReference type="AlphaFoldDB" id="A0A7K8PIS7"/>
<evidence type="ECO:0000256" key="4">
    <source>
        <dbReference type="ARBA" id="ARBA00022723"/>
    </source>
</evidence>
<proteinExistence type="predicted"/>
<evidence type="ECO:0000256" key="7">
    <source>
        <dbReference type="ARBA" id="ARBA00022918"/>
    </source>
</evidence>
<dbReference type="InterPro" id="IPR036397">
    <property type="entry name" value="RNaseH_sf"/>
</dbReference>
<dbReference type="InterPro" id="IPR017856">
    <property type="entry name" value="Integrase-like_N"/>
</dbReference>
<dbReference type="GO" id="GO:0003964">
    <property type="term" value="F:RNA-directed DNA polymerase activity"/>
    <property type="evidence" value="ECO:0007669"/>
    <property type="project" value="UniProtKB-KW"/>
</dbReference>
<gene>
    <name evidence="9" type="primary">Hervk_1</name>
    <name evidence="9" type="ORF">COCCOC_R15177</name>
</gene>
<keyword evidence="6" id="KW-0378">Hydrolase</keyword>
<dbReference type="Pfam" id="PF02022">
    <property type="entry name" value="Integrase_Zn"/>
    <property type="match status" value="1"/>
</dbReference>
<evidence type="ECO:0000256" key="5">
    <source>
        <dbReference type="ARBA" id="ARBA00022759"/>
    </source>
</evidence>
<evidence type="ECO:0000313" key="10">
    <source>
        <dbReference type="Proteomes" id="UP000525205"/>
    </source>
</evidence>
<name>A0A7K8PIS7_COCCO</name>
<comment type="caution">
    <text evidence="9">The sequence shown here is derived from an EMBL/GenBank/DDBJ whole genome shotgun (WGS) entry which is preliminary data.</text>
</comment>
<dbReference type="EMBL" id="VWPP01000282">
    <property type="protein sequence ID" value="NXE79299.1"/>
    <property type="molecule type" value="Genomic_DNA"/>
</dbReference>
<evidence type="ECO:0000256" key="6">
    <source>
        <dbReference type="ARBA" id="ARBA00022801"/>
    </source>
</evidence>
<evidence type="ECO:0000256" key="3">
    <source>
        <dbReference type="ARBA" id="ARBA00022722"/>
    </source>
</evidence>
<dbReference type="InterPro" id="IPR003308">
    <property type="entry name" value="Integrase_Zn-bd_dom_N"/>
</dbReference>
<dbReference type="Gene3D" id="3.30.420.10">
    <property type="entry name" value="Ribonuclease H-like superfamily/Ribonuclease H"/>
    <property type="match status" value="1"/>
</dbReference>
<evidence type="ECO:0000256" key="1">
    <source>
        <dbReference type="ARBA" id="ARBA00022679"/>
    </source>
</evidence>
<feature type="domain" description="RNase H type-1" evidence="8">
    <location>
        <begin position="1"/>
        <end position="95"/>
    </location>
</feature>
<reference evidence="9 10" key="1">
    <citation type="submission" date="2019-09" db="EMBL/GenBank/DDBJ databases">
        <title>Bird 10,000 Genomes (B10K) Project - Family phase.</title>
        <authorList>
            <person name="Zhang G."/>
        </authorList>
    </citation>
    <scope>NUCLEOTIDE SEQUENCE [LARGE SCALE GENOMIC DNA]</scope>
    <source>
        <strain evidence="9">B10K-CU-031-03</strain>
        <tissue evidence="9">Muscle</tissue>
    </source>
</reference>
<dbReference type="SUPFAM" id="SSF53098">
    <property type="entry name" value="Ribonuclease H-like"/>
    <property type="match status" value="1"/>
</dbReference>
<dbReference type="GO" id="GO:0004523">
    <property type="term" value="F:RNA-DNA hybrid ribonuclease activity"/>
    <property type="evidence" value="ECO:0007669"/>
    <property type="project" value="InterPro"/>
</dbReference>
<dbReference type="InterPro" id="IPR012337">
    <property type="entry name" value="RNaseH-like_sf"/>
</dbReference>
<dbReference type="InterPro" id="IPR002156">
    <property type="entry name" value="RNaseH_domain"/>
</dbReference>
<dbReference type="PROSITE" id="PS50879">
    <property type="entry name" value="RNASE_H_1"/>
    <property type="match status" value="1"/>
</dbReference>
<keyword evidence="4" id="KW-0479">Metal-binding</keyword>